<feature type="compositionally biased region" description="Low complexity" evidence="1">
    <location>
        <begin position="92"/>
        <end position="124"/>
    </location>
</feature>
<dbReference type="SUPFAM" id="SSF54695">
    <property type="entry name" value="POZ domain"/>
    <property type="match status" value="1"/>
</dbReference>
<reference evidence="3" key="1">
    <citation type="submission" date="2023-11" db="EMBL/GenBank/DDBJ databases">
        <authorList>
            <person name="Alioto T."/>
            <person name="Alioto T."/>
            <person name="Gomez Garrido J."/>
        </authorList>
    </citation>
    <scope>NUCLEOTIDE SEQUENCE</scope>
</reference>
<dbReference type="PANTHER" id="PTHR47843:SF5">
    <property type="entry name" value="BTB_POZ DOMAIN PROTEIN"/>
    <property type="match status" value="1"/>
</dbReference>
<accession>A0AAI9EG56</accession>
<dbReference type="AlphaFoldDB" id="A0AAI9EG56"/>
<keyword evidence="4" id="KW-1185">Reference proteome</keyword>
<evidence type="ECO:0000313" key="3">
    <source>
        <dbReference type="EMBL" id="CAK4034960.1"/>
    </source>
</evidence>
<sequence>MGERPRLELFAGLASLYRSRDYSDLTISGRDGTRHSVHRAIVCPRSDYFQRAVQERRWRDGIEGHLALPEEDEVVRLMIEYLYLLDYDPTTVSQPEDSTTTTTTAASSSYHDSSSSSDTMSIRTEPGQYGHVYGTSAISAFGGPAHHHAPPPFPGIPRPRTESSLTVHALPTTSPTVDFVDFYHHNPQQQHPRRRNPTARGTMVTAAPSPSPLATKQPHLVLHARIYSAAAKYSIGGLKTLALDKFKIQRTRHWDSPEFPEAIHVVYSSTPATDKDMREAMADTLGWHGSLLDKPEVEVAIMEINGLAYELLKRSRRAEPEYE</sequence>
<protein>
    <recommendedName>
        <fullName evidence="2">BTB domain-containing protein</fullName>
    </recommendedName>
</protein>
<dbReference type="Pfam" id="PF00651">
    <property type="entry name" value="BTB"/>
    <property type="match status" value="1"/>
</dbReference>
<evidence type="ECO:0000259" key="2">
    <source>
        <dbReference type="PROSITE" id="PS50097"/>
    </source>
</evidence>
<name>A0AAI9EG56_9PEZI</name>
<dbReference type="Proteomes" id="UP001296104">
    <property type="component" value="Unassembled WGS sequence"/>
</dbReference>
<evidence type="ECO:0000256" key="1">
    <source>
        <dbReference type="SAM" id="MobiDB-lite"/>
    </source>
</evidence>
<dbReference type="InterPro" id="IPR000210">
    <property type="entry name" value="BTB/POZ_dom"/>
</dbReference>
<dbReference type="Gene3D" id="3.30.710.10">
    <property type="entry name" value="Potassium Channel Kv1.1, Chain A"/>
    <property type="match status" value="1"/>
</dbReference>
<organism evidence="3 4">
    <name type="scientific">Lecanosticta acicola</name>
    <dbReference type="NCBI Taxonomy" id="111012"/>
    <lineage>
        <taxon>Eukaryota</taxon>
        <taxon>Fungi</taxon>
        <taxon>Dikarya</taxon>
        <taxon>Ascomycota</taxon>
        <taxon>Pezizomycotina</taxon>
        <taxon>Dothideomycetes</taxon>
        <taxon>Dothideomycetidae</taxon>
        <taxon>Mycosphaerellales</taxon>
        <taxon>Mycosphaerellaceae</taxon>
        <taxon>Lecanosticta</taxon>
    </lineage>
</organism>
<feature type="region of interest" description="Disordered" evidence="1">
    <location>
        <begin position="187"/>
        <end position="215"/>
    </location>
</feature>
<dbReference type="PANTHER" id="PTHR47843">
    <property type="entry name" value="BTB DOMAIN-CONTAINING PROTEIN-RELATED"/>
    <property type="match status" value="1"/>
</dbReference>
<dbReference type="EMBL" id="CAVMBE010000156">
    <property type="protein sequence ID" value="CAK4034960.1"/>
    <property type="molecule type" value="Genomic_DNA"/>
</dbReference>
<dbReference type="InterPro" id="IPR011333">
    <property type="entry name" value="SKP1/BTB/POZ_sf"/>
</dbReference>
<proteinExistence type="predicted"/>
<evidence type="ECO:0000313" key="4">
    <source>
        <dbReference type="Proteomes" id="UP001296104"/>
    </source>
</evidence>
<gene>
    <name evidence="3" type="ORF">LECACI_7A010118</name>
</gene>
<feature type="region of interest" description="Disordered" evidence="1">
    <location>
        <begin position="92"/>
        <end position="128"/>
    </location>
</feature>
<feature type="domain" description="BTB" evidence="2">
    <location>
        <begin position="23"/>
        <end position="83"/>
    </location>
</feature>
<dbReference type="CDD" id="cd18186">
    <property type="entry name" value="BTB_POZ_ZBTB_KLHL-like"/>
    <property type="match status" value="1"/>
</dbReference>
<comment type="caution">
    <text evidence="3">The sequence shown here is derived from an EMBL/GenBank/DDBJ whole genome shotgun (WGS) entry which is preliminary data.</text>
</comment>
<dbReference type="PROSITE" id="PS50097">
    <property type="entry name" value="BTB"/>
    <property type="match status" value="1"/>
</dbReference>